<accession>A0A3N4LBF5</accession>
<keyword evidence="1" id="KW-0175">Coiled coil</keyword>
<dbReference type="EMBL" id="ML121579">
    <property type="protein sequence ID" value="RPB20006.1"/>
    <property type="molecule type" value="Genomic_DNA"/>
</dbReference>
<gene>
    <name evidence="3" type="ORF">L211DRAFT_852716</name>
</gene>
<proteinExistence type="predicted"/>
<evidence type="ECO:0000256" key="2">
    <source>
        <dbReference type="SAM" id="MobiDB-lite"/>
    </source>
</evidence>
<feature type="region of interest" description="Disordered" evidence="2">
    <location>
        <begin position="177"/>
        <end position="267"/>
    </location>
</feature>
<dbReference type="InParanoid" id="A0A3N4LBF5"/>
<feature type="compositionally biased region" description="Low complexity" evidence="2">
    <location>
        <begin position="126"/>
        <end position="144"/>
    </location>
</feature>
<dbReference type="Proteomes" id="UP000267821">
    <property type="component" value="Unassembled WGS sequence"/>
</dbReference>
<organism evidence="3 4">
    <name type="scientific">Terfezia boudieri ATCC MYA-4762</name>
    <dbReference type="NCBI Taxonomy" id="1051890"/>
    <lineage>
        <taxon>Eukaryota</taxon>
        <taxon>Fungi</taxon>
        <taxon>Dikarya</taxon>
        <taxon>Ascomycota</taxon>
        <taxon>Pezizomycotina</taxon>
        <taxon>Pezizomycetes</taxon>
        <taxon>Pezizales</taxon>
        <taxon>Pezizaceae</taxon>
        <taxon>Terfezia</taxon>
    </lineage>
</organism>
<evidence type="ECO:0000313" key="3">
    <source>
        <dbReference type="EMBL" id="RPB20006.1"/>
    </source>
</evidence>
<protein>
    <submittedName>
        <fullName evidence="3">Uncharacterized protein</fullName>
    </submittedName>
</protein>
<sequence length="267" mass="29892">MTVEDRVIELKLALEDDQVRRKEEKEEELELREKEISDLICYIDELQREYREGHKELIAPPPPLPPPPLSSVFESFFSSPAKRIISDSTESMRKSSPVPFLPTITSETPQMNMQRIVLDSTESTRESSPVSSSPTITPDSTKSTSLSLIIPETILQCTFTTEGKIICMNQSSSEEAQDALRRADNDQNINIFDEKPSGETTISDNPKKDTYIKSNEPVNNRGAFNQPPENKAEDELPASKALGNKKQDRDSYMTNNADACQPGLLAL</sequence>
<reference evidence="3 4" key="1">
    <citation type="journal article" date="2018" name="Nat. Ecol. Evol.">
        <title>Pezizomycetes genomes reveal the molecular basis of ectomycorrhizal truffle lifestyle.</title>
        <authorList>
            <person name="Murat C."/>
            <person name="Payen T."/>
            <person name="Noel B."/>
            <person name="Kuo A."/>
            <person name="Morin E."/>
            <person name="Chen J."/>
            <person name="Kohler A."/>
            <person name="Krizsan K."/>
            <person name="Balestrini R."/>
            <person name="Da Silva C."/>
            <person name="Montanini B."/>
            <person name="Hainaut M."/>
            <person name="Levati E."/>
            <person name="Barry K.W."/>
            <person name="Belfiori B."/>
            <person name="Cichocki N."/>
            <person name="Clum A."/>
            <person name="Dockter R.B."/>
            <person name="Fauchery L."/>
            <person name="Guy J."/>
            <person name="Iotti M."/>
            <person name="Le Tacon F."/>
            <person name="Lindquist E.A."/>
            <person name="Lipzen A."/>
            <person name="Malagnac F."/>
            <person name="Mello A."/>
            <person name="Molinier V."/>
            <person name="Miyauchi S."/>
            <person name="Poulain J."/>
            <person name="Riccioni C."/>
            <person name="Rubini A."/>
            <person name="Sitrit Y."/>
            <person name="Splivallo R."/>
            <person name="Traeger S."/>
            <person name="Wang M."/>
            <person name="Zifcakova L."/>
            <person name="Wipf D."/>
            <person name="Zambonelli A."/>
            <person name="Paolocci F."/>
            <person name="Nowrousian M."/>
            <person name="Ottonello S."/>
            <person name="Baldrian P."/>
            <person name="Spatafora J.W."/>
            <person name="Henrissat B."/>
            <person name="Nagy L.G."/>
            <person name="Aury J.M."/>
            <person name="Wincker P."/>
            <person name="Grigoriev I.V."/>
            <person name="Bonfante P."/>
            <person name="Martin F.M."/>
        </authorList>
    </citation>
    <scope>NUCLEOTIDE SEQUENCE [LARGE SCALE GENOMIC DNA]</scope>
    <source>
        <strain evidence="3 4">ATCC MYA-4762</strain>
    </source>
</reference>
<name>A0A3N4LBF5_9PEZI</name>
<keyword evidence="4" id="KW-1185">Reference proteome</keyword>
<evidence type="ECO:0000256" key="1">
    <source>
        <dbReference type="SAM" id="Coils"/>
    </source>
</evidence>
<feature type="coiled-coil region" evidence="1">
    <location>
        <begin position="12"/>
        <end position="49"/>
    </location>
</feature>
<feature type="compositionally biased region" description="Polar residues" evidence="2">
    <location>
        <begin position="103"/>
        <end position="113"/>
    </location>
</feature>
<evidence type="ECO:0000313" key="4">
    <source>
        <dbReference type="Proteomes" id="UP000267821"/>
    </source>
</evidence>
<dbReference type="AlphaFoldDB" id="A0A3N4LBF5"/>
<feature type="region of interest" description="Disordered" evidence="2">
    <location>
        <begin position="87"/>
        <end position="144"/>
    </location>
</feature>